<gene>
    <name evidence="1" type="ORF">BpHYR1_046451</name>
</gene>
<dbReference type="Proteomes" id="UP000276133">
    <property type="component" value="Unassembled WGS sequence"/>
</dbReference>
<protein>
    <submittedName>
        <fullName evidence="1">Uncharacterized protein</fullName>
    </submittedName>
</protein>
<comment type="caution">
    <text evidence="1">The sequence shown here is derived from an EMBL/GenBank/DDBJ whole genome shotgun (WGS) entry which is preliminary data.</text>
</comment>
<evidence type="ECO:0000313" key="1">
    <source>
        <dbReference type="EMBL" id="RNA22940.1"/>
    </source>
</evidence>
<name>A0A3M7RHN1_BRAPC</name>
<proteinExistence type="predicted"/>
<evidence type="ECO:0000313" key="2">
    <source>
        <dbReference type="Proteomes" id="UP000276133"/>
    </source>
</evidence>
<sequence length="199" mass="23459">VNQQASVHLNNSNFETKSKKINVNVENFNIDFLITKQFIILEYKCSNFFSPLFDLAIVIFNFFSICLDNTNNVSYAFLSYKLDNTFSFHQHEFFSTVEELFQTHCPHYLIQCLLQVHLMHLFHFSDVANTMHFSWVLPFFCSIQLSLIHKKDLQFLFISGELLILESLSRAIVKIREKKGLKKLDFHQGCKIENSFDRK</sequence>
<organism evidence="1 2">
    <name type="scientific">Brachionus plicatilis</name>
    <name type="common">Marine rotifer</name>
    <name type="synonym">Brachionus muelleri</name>
    <dbReference type="NCBI Taxonomy" id="10195"/>
    <lineage>
        <taxon>Eukaryota</taxon>
        <taxon>Metazoa</taxon>
        <taxon>Spiralia</taxon>
        <taxon>Gnathifera</taxon>
        <taxon>Rotifera</taxon>
        <taxon>Eurotatoria</taxon>
        <taxon>Monogononta</taxon>
        <taxon>Pseudotrocha</taxon>
        <taxon>Ploima</taxon>
        <taxon>Brachionidae</taxon>
        <taxon>Brachionus</taxon>
    </lineage>
</organism>
<keyword evidence="2" id="KW-1185">Reference proteome</keyword>
<accession>A0A3M7RHN1</accession>
<feature type="non-terminal residue" evidence="1">
    <location>
        <position position="1"/>
    </location>
</feature>
<dbReference type="EMBL" id="REGN01003374">
    <property type="protein sequence ID" value="RNA22940.1"/>
    <property type="molecule type" value="Genomic_DNA"/>
</dbReference>
<reference evidence="1 2" key="1">
    <citation type="journal article" date="2018" name="Sci. Rep.">
        <title>Genomic signatures of local adaptation to the degree of environmental predictability in rotifers.</title>
        <authorList>
            <person name="Franch-Gras L."/>
            <person name="Hahn C."/>
            <person name="Garcia-Roger E.M."/>
            <person name="Carmona M.J."/>
            <person name="Serra M."/>
            <person name="Gomez A."/>
        </authorList>
    </citation>
    <scope>NUCLEOTIDE SEQUENCE [LARGE SCALE GENOMIC DNA]</scope>
    <source>
        <strain evidence="1">HYR1</strain>
    </source>
</reference>
<dbReference type="AlphaFoldDB" id="A0A3M7RHN1"/>